<protein>
    <recommendedName>
        <fullName evidence="3">Glycosyltransferase RgtA/B/C/D-like domain-containing protein</fullName>
    </recommendedName>
</protein>
<feature type="transmembrane region" description="Helical" evidence="1">
    <location>
        <begin position="187"/>
        <end position="204"/>
    </location>
</feature>
<feature type="transmembrane region" description="Helical" evidence="1">
    <location>
        <begin position="213"/>
        <end position="233"/>
    </location>
</feature>
<name>A0A7C4KI60_9CHLR</name>
<dbReference type="EMBL" id="DSYK01000085">
    <property type="protein sequence ID" value="HGS20551.1"/>
    <property type="molecule type" value="Genomic_DNA"/>
</dbReference>
<feature type="transmembrane region" description="Helical" evidence="1">
    <location>
        <begin position="296"/>
        <end position="316"/>
    </location>
</feature>
<proteinExistence type="predicted"/>
<feature type="transmembrane region" description="Helical" evidence="1">
    <location>
        <begin position="96"/>
        <end position="114"/>
    </location>
</feature>
<feature type="transmembrane region" description="Helical" evidence="1">
    <location>
        <begin position="146"/>
        <end position="164"/>
    </location>
</feature>
<evidence type="ECO:0000256" key="1">
    <source>
        <dbReference type="SAM" id="Phobius"/>
    </source>
</evidence>
<keyword evidence="1" id="KW-1133">Transmembrane helix</keyword>
<reference evidence="2" key="1">
    <citation type="journal article" date="2020" name="mSystems">
        <title>Genome- and Community-Level Interaction Insights into Carbon Utilization and Element Cycling Functions of Hydrothermarchaeota in Hydrothermal Sediment.</title>
        <authorList>
            <person name="Zhou Z."/>
            <person name="Liu Y."/>
            <person name="Xu W."/>
            <person name="Pan J."/>
            <person name="Luo Z.H."/>
            <person name="Li M."/>
        </authorList>
    </citation>
    <scope>NUCLEOTIDE SEQUENCE [LARGE SCALE GENOMIC DNA]</scope>
    <source>
        <strain evidence="2">SpSt-573</strain>
    </source>
</reference>
<feature type="transmembrane region" description="Helical" evidence="1">
    <location>
        <begin position="72"/>
        <end position="89"/>
    </location>
</feature>
<organism evidence="2">
    <name type="scientific">Anaerolinea thermolimosa</name>
    <dbReference type="NCBI Taxonomy" id="229919"/>
    <lineage>
        <taxon>Bacteria</taxon>
        <taxon>Bacillati</taxon>
        <taxon>Chloroflexota</taxon>
        <taxon>Anaerolineae</taxon>
        <taxon>Anaerolineales</taxon>
        <taxon>Anaerolineaceae</taxon>
        <taxon>Anaerolinea</taxon>
    </lineage>
</organism>
<sequence length="522" mass="58176">MRNHKLFYGGFFLAALLLVMIGGGMQKAPGYMDAEYYYVMSIRLAEGKGMTQPFLWNYLDDPSSLVAPSHTFWMPLTSLVGVPGYWLFRSFTGARLIFWFLFALIPPLTVWLGYRFHGDWELSVMGGALALFPVFYGAYLPVTDSFALYMLLGTVFLLVIGWPGKIEAQAAGLGMIGGLMYMTRPDGILWLGVALGWLGWKAWVESGHRVKSLLTVGAVCGLGFLLVGSFWFFRNLIIFHRFLPPGSGRALWLTQYEDLFLYPAQDLTFARWLHRGWEQIGSGIWQAVTTNFQTAVAVQGSIALFPFIGVGIAACWKRNMVKVAFLLWVGIFLMFSLVFPYQGINGSFFHAGAGVQPFLWTMATVGIQKTVMVVSRWRHWQRGHQVQLFLEGLLALVCILLTVGLFLQKFQGGKAGIPWGSGTDFYSQIEIGLESLGVSPCEPVMVNNPPGYYLATGRAAVVIPFGDEATIRAVSTRYGVRYLILDRNNSGHLSDLYFNPGLSSGFKLLVRIGDARIYEILP</sequence>
<comment type="caution">
    <text evidence="2">The sequence shown here is derived from an EMBL/GenBank/DDBJ whole genome shotgun (WGS) entry which is preliminary data.</text>
</comment>
<gene>
    <name evidence="2" type="ORF">ENT37_01635</name>
</gene>
<feature type="transmembrane region" description="Helical" evidence="1">
    <location>
        <begin position="323"/>
        <end position="342"/>
    </location>
</feature>
<dbReference type="AlphaFoldDB" id="A0A7C4KI60"/>
<feature type="transmembrane region" description="Helical" evidence="1">
    <location>
        <begin position="388"/>
        <end position="407"/>
    </location>
</feature>
<accession>A0A7C4KI60</accession>
<keyword evidence="1" id="KW-0472">Membrane</keyword>
<feature type="transmembrane region" description="Helical" evidence="1">
    <location>
        <begin position="120"/>
        <end position="139"/>
    </location>
</feature>
<keyword evidence="1" id="KW-0812">Transmembrane</keyword>
<feature type="transmembrane region" description="Helical" evidence="1">
    <location>
        <begin position="348"/>
        <end position="367"/>
    </location>
</feature>
<evidence type="ECO:0000313" key="2">
    <source>
        <dbReference type="EMBL" id="HGS20551.1"/>
    </source>
</evidence>
<evidence type="ECO:0008006" key="3">
    <source>
        <dbReference type="Google" id="ProtNLM"/>
    </source>
</evidence>